<sequence>MKFSYLLFAILLIWGGLTPASAQWLFSLPKNFAGFHQDTITVSYGQTYAYTVDTKQNEGLINTGVDAKGFMQQLMERDNRSHFKLTDSNHLRLDWETGAVSHYYLQWKEKALTGTLVVPTNTLRANALTDLQFSFTAGQRTPNATVIFEIPASLPFNPDSIQVNILGRGVMLLSQLATTSSGRSGKGYPYPYIGKGSVVKREKITQIILQHLDLRAQNGVDVALFIPGVHTPEAHKIVEISAWYTTTEPKVLESGLAKNILLFESDRIMLKRIPLQMERYENNESTYTTATFEWNYPDNVTLQQSTDHGITWSAAKASINGKRAVVKNLKPNKYYTFRLQYANKTSNTESIYTGMLDVKQYRASGKEQEDQTDSINAAILTLHKMGGGTLRFPPGAYSVRTIHLQSNVYLYLEKGAVIKALKGGDAPETTWFSDRAYRSGLSPTDKGPYEDPENYLTKQDVGHHYFHNAMFFGERLDNVKIIGNGTISGNGNLVTSDKVMNNAANNRCDKMFSLKLCTNVEIGGVYNPQDLWYDETQDAPYYIGEKGEKHFDTDNMLHIDQGGHFVLLATGTDSIYVHDTYFGKDHQGSARDIYDFMGCNHVTVTNIFSRVSSDDIVKPGSDCSLGFTRPSKGFRVRNIIGDTNCNLFQIGSETADDISDICVDNIYVLGANKAGFSISTNDGADIHDIHLNCGHTGPLHHRSKMLRTAAPFFISVSNRARILGATAEKFQFTENGRAHDELLITNVNIGKVERITINGIDISEIYGGSSFNGSRWKSYDGSQRRFSAIVAGYSLPDNIGFTLPDGRSTGYINDISFTDVHFLGKGGNPLSDTAQVPVELGVGQYNAADLKIQPAYGLWARHVQQLKIDSCSFRFEQPDHRYAIFLDDVQQVKMMNIKMMKVPALQNGISSRNTTGVQLSNIATF</sequence>
<reference evidence="1 2" key="1">
    <citation type="submission" date="2018-06" db="EMBL/GenBank/DDBJ databases">
        <title>Genomic Encyclopedia of Archaeal and Bacterial Type Strains, Phase II (KMG-II): from individual species to whole genera.</title>
        <authorList>
            <person name="Goeker M."/>
        </authorList>
    </citation>
    <scope>NUCLEOTIDE SEQUENCE [LARGE SCALE GENOMIC DNA]</scope>
    <source>
        <strain evidence="1 2">DSM 29821</strain>
    </source>
</reference>
<dbReference type="PANTHER" id="PTHR31339:SF9">
    <property type="entry name" value="PLASMIN AND FIBRONECTIN-BINDING PROTEIN A"/>
    <property type="match status" value="1"/>
</dbReference>
<dbReference type="InterPro" id="IPR051801">
    <property type="entry name" value="GH28_Enzymes"/>
</dbReference>
<evidence type="ECO:0000313" key="1">
    <source>
        <dbReference type="EMBL" id="RAJ87968.1"/>
    </source>
</evidence>
<organism evidence="1 2">
    <name type="scientific">Chitinophaga dinghuensis</name>
    <dbReference type="NCBI Taxonomy" id="1539050"/>
    <lineage>
        <taxon>Bacteria</taxon>
        <taxon>Pseudomonadati</taxon>
        <taxon>Bacteroidota</taxon>
        <taxon>Chitinophagia</taxon>
        <taxon>Chitinophagales</taxon>
        <taxon>Chitinophagaceae</taxon>
        <taxon>Chitinophaga</taxon>
    </lineage>
</organism>
<accession>A0A327WCU3</accession>
<dbReference type="InterPro" id="IPR036116">
    <property type="entry name" value="FN3_sf"/>
</dbReference>
<proteinExistence type="predicted"/>
<dbReference type="EMBL" id="QLMA01000001">
    <property type="protein sequence ID" value="RAJ87968.1"/>
    <property type="molecule type" value="Genomic_DNA"/>
</dbReference>
<dbReference type="InterPro" id="IPR003961">
    <property type="entry name" value="FN3_dom"/>
</dbReference>
<gene>
    <name evidence="1" type="ORF">CLV59_101733</name>
</gene>
<dbReference type="SUPFAM" id="SSF49265">
    <property type="entry name" value="Fibronectin type III"/>
    <property type="match status" value="1"/>
</dbReference>
<dbReference type="Proteomes" id="UP000249819">
    <property type="component" value="Unassembled WGS sequence"/>
</dbReference>
<comment type="caution">
    <text evidence="1">The sequence shown here is derived from an EMBL/GenBank/DDBJ whole genome shotgun (WGS) entry which is preliminary data.</text>
</comment>
<dbReference type="InterPro" id="IPR011050">
    <property type="entry name" value="Pectin_lyase_fold/virulence"/>
</dbReference>
<dbReference type="RefSeq" id="WP_111590630.1">
    <property type="nucleotide sequence ID" value="NZ_QLMA01000001.1"/>
</dbReference>
<dbReference type="Gene3D" id="2.160.20.10">
    <property type="entry name" value="Single-stranded right-handed beta-helix, Pectin lyase-like"/>
    <property type="match status" value="1"/>
</dbReference>
<name>A0A327WCU3_9BACT</name>
<dbReference type="OrthoDB" id="9795222at2"/>
<dbReference type="SUPFAM" id="SSF51126">
    <property type="entry name" value="Pectin lyase-like"/>
    <property type="match status" value="1"/>
</dbReference>
<dbReference type="CDD" id="cd00063">
    <property type="entry name" value="FN3"/>
    <property type="match status" value="1"/>
</dbReference>
<protein>
    <submittedName>
        <fullName evidence="1">Polygalacturonase</fullName>
    </submittedName>
</protein>
<evidence type="ECO:0000313" key="2">
    <source>
        <dbReference type="Proteomes" id="UP000249819"/>
    </source>
</evidence>
<dbReference type="PANTHER" id="PTHR31339">
    <property type="entry name" value="PECTIN LYASE-RELATED"/>
    <property type="match status" value="1"/>
</dbReference>
<dbReference type="InterPro" id="IPR012334">
    <property type="entry name" value="Pectin_lyas_fold"/>
</dbReference>
<dbReference type="AlphaFoldDB" id="A0A327WCU3"/>
<keyword evidence="2" id="KW-1185">Reference proteome</keyword>